<sequence length="125" mass="13769">MAGSVSSGLWVSVGIRFPRWQCVYSPAVCLLLRGVSVPSPAGFYCRTYRKGGVALPEKGQPCWWASRARSVVGTDRVCYNIATSHNCVKWGHIGHEWRQYYCPPPPPRGGPRVTEAFCSVGNDPL</sequence>
<gene>
    <name evidence="1" type="ORF">XENTR_v90026316mg</name>
</gene>
<name>A0A1B8YAQ4_XENTR</name>
<accession>A0A1B8YAQ4</accession>
<organism evidence="1">
    <name type="scientific">Xenopus tropicalis</name>
    <name type="common">Western clawed frog</name>
    <name type="synonym">Silurana tropicalis</name>
    <dbReference type="NCBI Taxonomy" id="8364"/>
    <lineage>
        <taxon>Eukaryota</taxon>
        <taxon>Metazoa</taxon>
        <taxon>Chordata</taxon>
        <taxon>Craniata</taxon>
        <taxon>Vertebrata</taxon>
        <taxon>Euteleostomi</taxon>
        <taxon>Amphibia</taxon>
        <taxon>Batrachia</taxon>
        <taxon>Anura</taxon>
        <taxon>Pipoidea</taxon>
        <taxon>Pipidae</taxon>
        <taxon>Xenopodinae</taxon>
        <taxon>Xenopus</taxon>
        <taxon>Silurana</taxon>
    </lineage>
</organism>
<reference evidence="1" key="3">
    <citation type="submission" date="2016-05" db="EMBL/GenBank/DDBJ databases">
        <title>WGS assembly of Xenopus tropicalis.</title>
        <authorList>
            <person name="Sessions A."/>
            <person name="Jenkins J."/>
            <person name="Mitros T."/>
            <person name="Lyons J.T."/>
            <person name="Dichmann D.S."/>
            <person name="Robert J."/>
            <person name="Harland R.M."/>
            <person name="Rokhsar D.S."/>
        </authorList>
    </citation>
    <scope>NUCLEOTIDE SEQUENCE</scope>
    <source>
        <strain evidence="1">Nigerian</strain>
    </source>
</reference>
<dbReference type="AlphaFoldDB" id="A0A1B8YAQ4"/>
<protein>
    <submittedName>
        <fullName evidence="1">Uncharacterized protein</fullName>
    </submittedName>
</protein>
<proteinExistence type="predicted"/>
<evidence type="ECO:0000313" key="1">
    <source>
        <dbReference type="EMBL" id="OCA20089.1"/>
    </source>
</evidence>
<dbReference type="EMBL" id="KV460358">
    <property type="protein sequence ID" value="OCA20089.1"/>
    <property type="molecule type" value="Genomic_DNA"/>
</dbReference>
<reference evidence="1" key="1">
    <citation type="submission" date="2009-11" db="EMBL/GenBank/DDBJ databases">
        <authorList>
            <consortium name="US DOE Joint Genome Institute (JGI-PGF)"/>
            <person name="Ottilar R."/>
            <person name="Schmutz J."/>
            <person name="Salamov A."/>
            <person name="Cheng J.F."/>
            <person name="Lucas S."/>
            <person name="Pitluck S."/>
            <person name="Gundlach H."/>
            <person name="Guo Y."/>
            <person name="Haberer G."/>
            <person name="Nasrallah J."/>
            <person name="Mayer K.F.X."/>
            <person name="van de Peer Y."/>
            <person name="Weigel D."/>
            <person name="Grigoriev I.V."/>
        </authorList>
    </citation>
    <scope>NUCLEOTIDE SEQUENCE</scope>
    <source>
        <strain evidence="1">Nigerian</strain>
    </source>
</reference>
<reference evidence="1" key="2">
    <citation type="journal article" date="2010" name="Science">
        <title>The genome of the Western clawed frog Xenopus tropicalis.</title>
        <authorList>
            <person name="Hellsten U."/>
            <person name="Harland R.M."/>
            <person name="Gilchrist M.J."/>
            <person name="Hendrix D."/>
            <person name="Jurka J."/>
            <person name="Kapitonov V."/>
            <person name="Ovcharenko I."/>
            <person name="Putnam N.H."/>
            <person name="Shu S."/>
            <person name="Taher L."/>
            <person name="Blitz I.L."/>
            <person name="Blumberg B."/>
            <person name="Dichmann D.S."/>
            <person name="Dubchak I."/>
            <person name="Amaya E."/>
            <person name="Detter J.C."/>
            <person name="Fletcher R."/>
            <person name="Gerhard D.S."/>
            <person name="Goodstein D."/>
            <person name="Graves T."/>
            <person name="Grigoriev I.V."/>
            <person name="Grimwood J."/>
            <person name="Kawashima T."/>
            <person name="Lindquist E."/>
            <person name="Lucas S.M."/>
            <person name="Mead P.E."/>
            <person name="Mitros T."/>
            <person name="Ogino H."/>
            <person name="Ohta Y."/>
            <person name="Poliakov A.V."/>
            <person name="Pollet N."/>
            <person name="Robert J."/>
            <person name="Salamov A."/>
            <person name="Sater A.K."/>
            <person name="Schmutz J."/>
            <person name="Terry A."/>
            <person name="Vize P.D."/>
            <person name="Warren W.C."/>
            <person name="Wells D."/>
            <person name="Wills A."/>
            <person name="Wilson R.K."/>
            <person name="Zimmerman L.B."/>
            <person name="Zorn A.M."/>
            <person name="Grainger R."/>
            <person name="Grammer T."/>
            <person name="Khokha M.K."/>
            <person name="Richardson P.M."/>
            <person name="Rokhsar D.S."/>
        </authorList>
    </citation>
    <scope>NUCLEOTIDE SEQUENCE [LARGE SCALE GENOMIC DNA]</scope>
    <source>
        <strain evidence="1">Nigerian</strain>
    </source>
</reference>